<dbReference type="EMBL" id="JAFDVD010000021">
    <property type="protein sequence ID" value="MBM6402161.1"/>
    <property type="molecule type" value="Genomic_DNA"/>
</dbReference>
<comment type="caution">
    <text evidence="1">The sequence shown here is derived from an EMBL/GenBank/DDBJ whole genome shotgun (WGS) entry which is preliminary data.</text>
</comment>
<proteinExistence type="predicted"/>
<protein>
    <submittedName>
        <fullName evidence="1">Uncharacterized protein</fullName>
    </submittedName>
</protein>
<organism evidence="1 2">
    <name type="scientific">Phycicoccus sonneratiae</name>
    <dbReference type="NCBI Taxonomy" id="2807628"/>
    <lineage>
        <taxon>Bacteria</taxon>
        <taxon>Bacillati</taxon>
        <taxon>Actinomycetota</taxon>
        <taxon>Actinomycetes</taxon>
        <taxon>Micrococcales</taxon>
        <taxon>Intrasporangiaceae</taxon>
        <taxon>Phycicoccus</taxon>
    </lineage>
</organism>
<gene>
    <name evidence="1" type="ORF">JQN70_17330</name>
</gene>
<keyword evidence="2" id="KW-1185">Reference proteome</keyword>
<dbReference type="RefSeq" id="WP_204132626.1">
    <property type="nucleotide sequence ID" value="NZ_JAFDVD010000021.1"/>
</dbReference>
<evidence type="ECO:0000313" key="1">
    <source>
        <dbReference type="EMBL" id="MBM6402161.1"/>
    </source>
</evidence>
<dbReference type="Proteomes" id="UP001430172">
    <property type="component" value="Unassembled WGS sequence"/>
</dbReference>
<accession>A0ABS2CSL7</accession>
<name>A0ABS2CSL7_9MICO</name>
<evidence type="ECO:0000313" key="2">
    <source>
        <dbReference type="Proteomes" id="UP001430172"/>
    </source>
</evidence>
<sequence length="78" mass="8985">MTTWQYTARQWDPERDGDEEQWAQTVAADGWRTWLDGPGAWTSIDGRRVRVWSLRRPCLRPFSVHDHAAKCGPTTISG</sequence>
<reference evidence="1" key="1">
    <citation type="submission" date="2021-02" db="EMBL/GenBank/DDBJ databases">
        <title>Phycicoccus sp. MQZ13P-5T, whole genome shotgun sequence.</title>
        <authorList>
            <person name="Tuo L."/>
        </authorList>
    </citation>
    <scope>NUCLEOTIDE SEQUENCE</scope>
    <source>
        <strain evidence="1">MQZ13P-5</strain>
    </source>
</reference>